<gene>
    <name evidence="2" type="ordered locus">Snas_3498</name>
</gene>
<organism evidence="2 3">
    <name type="scientific">Stackebrandtia nassauensis (strain DSM 44728 / CIP 108903 / NRRL B-16338 / NBRC 102104 / LLR-40K-21)</name>
    <dbReference type="NCBI Taxonomy" id="446470"/>
    <lineage>
        <taxon>Bacteria</taxon>
        <taxon>Bacillati</taxon>
        <taxon>Actinomycetota</taxon>
        <taxon>Actinomycetes</taxon>
        <taxon>Glycomycetales</taxon>
        <taxon>Glycomycetaceae</taxon>
        <taxon>Stackebrandtia</taxon>
    </lineage>
</organism>
<evidence type="ECO:0000259" key="1">
    <source>
        <dbReference type="Pfam" id="PF01261"/>
    </source>
</evidence>
<dbReference type="OrthoDB" id="9798407at2"/>
<name>D3PVP7_STANL</name>
<proteinExistence type="predicted"/>
<evidence type="ECO:0000313" key="3">
    <source>
        <dbReference type="Proteomes" id="UP000000844"/>
    </source>
</evidence>
<dbReference type="Proteomes" id="UP000000844">
    <property type="component" value="Chromosome"/>
</dbReference>
<evidence type="ECO:0000313" key="2">
    <source>
        <dbReference type="EMBL" id="ADD43161.1"/>
    </source>
</evidence>
<accession>D3PVP7</accession>
<dbReference type="RefSeq" id="WP_013018732.1">
    <property type="nucleotide sequence ID" value="NC_013947.1"/>
</dbReference>
<dbReference type="Pfam" id="PF01261">
    <property type="entry name" value="AP_endonuc_2"/>
    <property type="match status" value="1"/>
</dbReference>
<sequence length="248" mass="27038">MDAHTHPPALQLYSIRDPFAQDPLRTLQRVAEIGYRQLELWGIVENLAPLRDGLRDTGLTAPTAHARITDSGHEEAFAAAKDLGVDTVIEPYVEPKRWEDAADIAATASRLNELAGIAADHGLRLGYHNHWWELKYRVGDRTAFEVFADQLDPAVILEVDTYWATVGGVDAAELLRRLGDRVHAIHVKDGGLAVDGSGQVPAGRGSVPVTEILAAAPTALRIVEFDHYDGDIFDAVAASFTYLTGAER</sequence>
<dbReference type="InterPro" id="IPR050312">
    <property type="entry name" value="IolE/XylAMocC-like"/>
</dbReference>
<keyword evidence="2" id="KW-0413">Isomerase</keyword>
<dbReference type="SUPFAM" id="SSF51658">
    <property type="entry name" value="Xylose isomerase-like"/>
    <property type="match status" value="1"/>
</dbReference>
<dbReference type="STRING" id="446470.Snas_3498"/>
<dbReference type="PANTHER" id="PTHR12110:SF41">
    <property type="entry name" value="INOSOSE DEHYDRATASE"/>
    <property type="match status" value="1"/>
</dbReference>
<dbReference type="KEGG" id="sna:Snas_3498"/>
<feature type="domain" description="Xylose isomerase-like TIM barrel" evidence="1">
    <location>
        <begin position="74"/>
        <end position="214"/>
    </location>
</feature>
<dbReference type="InterPro" id="IPR013022">
    <property type="entry name" value="Xyl_isomerase-like_TIM-brl"/>
</dbReference>
<dbReference type="eggNOG" id="COG1082">
    <property type="taxonomic scope" value="Bacteria"/>
</dbReference>
<dbReference type="EMBL" id="CP001778">
    <property type="protein sequence ID" value="ADD43161.1"/>
    <property type="molecule type" value="Genomic_DNA"/>
</dbReference>
<dbReference type="InterPro" id="IPR036237">
    <property type="entry name" value="Xyl_isomerase-like_sf"/>
</dbReference>
<dbReference type="AlphaFoldDB" id="D3PVP7"/>
<dbReference type="HOGENOM" id="CLU_059523_1_2_11"/>
<dbReference type="GO" id="GO:0016853">
    <property type="term" value="F:isomerase activity"/>
    <property type="evidence" value="ECO:0007669"/>
    <property type="project" value="UniProtKB-KW"/>
</dbReference>
<dbReference type="PANTHER" id="PTHR12110">
    <property type="entry name" value="HYDROXYPYRUVATE ISOMERASE"/>
    <property type="match status" value="1"/>
</dbReference>
<protein>
    <submittedName>
        <fullName evidence="2">Xylose isomerase domain protein TIM barrel</fullName>
    </submittedName>
</protein>
<keyword evidence="3" id="KW-1185">Reference proteome</keyword>
<reference evidence="2 3" key="1">
    <citation type="journal article" date="2009" name="Stand. Genomic Sci.">
        <title>Complete genome sequence of Stackebrandtia nassauensis type strain (LLR-40K-21).</title>
        <authorList>
            <person name="Munk C."/>
            <person name="Lapidus A."/>
            <person name="Copeland A."/>
            <person name="Jando M."/>
            <person name="Mayilraj S."/>
            <person name="Glavina Del Rio T."/>
            <person name="Nolan M."/>
            <person name="Chen F."/>
            <person name="Lucas S."/>
            <person name="Tice H."/>
            <person name="Cheng J.F."/>
            <person name="Han C."/>
            <person name="Detter J.C."/>
            <person name="Bruce D."/>
            <person name="Goodwin L."/>
            <person name="Chain P."/>
            <person name="Pitluck S."/>
            <person name="Goker M."/>
            <person name="Ovchinikova G."/>
            <person name="Pati A."/>
            <person name="Ivanova N."/>
            <person name="Mavromatis K."/>
            <person name="Chen A."/>
            <person name="Palaniappan K."/>
            <person name="Land M."/>
            <person name="Hauser L."/>
            <person name="Chang Y.J."/>
            <person name="Jeffries C.D."/>
            <person name="Bristow J."/>
            <person name="Eisen J.A."/>
            <person name="Markowitz V."/>
            <person name="Hugenholtz P."/>
            <person name="Kyrpides N.C."/>
            <person name="Klenk H.P."/>
        </authorList>
    </citation>
    <scope>NUCLEOTIDE SEQUENCE [LARGE SCALE GENOMIC DNA]</scope>
    <source>
        <strain evidence="3">DSM 44728 / CIP 108903 / NRRL B-16338 / NBRC 102104 / LLR-40K-21</strain>
    </source>
</reference>
<dbReference type="Gene3D" id="3.20.20.150">
    <property type="entry name" value="Divalent-metal-dependent TIM barrel enzymes"/>
    <property type="match status" value="1"/>
</dbReference>